<feature type="compositionally biased region" description="Pro residues" evidence="1">
    <location>
        <begin position="209"/>
        <end position="223"/>
    </location>
</feature>
<name>A0A455STJ0_9CHLR</name>
<feature type="region of interest" description="Disordered" evidence="1">
    <location>
        <begin position="1"/>
        <end position="263"/>
    </location>
</feature>
<sequence>MLYTDPTGEEKGLATEANAGRTDEVQATPQKLDRNPIPQRPGRNEGVAKPARSVPQRPQVSQQSKQVQVNVSLTPPVQQSAQESKAATPQHEIKQPSHESSEKGKQPEAEQKADRQKPAPPERKPIPRVSVSTRQPVEPQSKPPVSRPPTQEAEKRSVEPQSKSPVSRPPTQEAEKRSVEPQSKSPVSRPPTQEAEKRSAEPQSKSPVSRPPTQEPGKPPMPPESQSRQPVHEERQRPSYPPEARGNSQPQMPAYGPSPQQPAWQGYAATSVPRLQTKDRRFALGLVSLGVILVAFLALILALALGVPATWFLGSLFLFVCAFIVIVNLTYIYSFIGNNR</sequence>
<evidence type="ECO:0000256" key="1">
    <source>
        <dbReference type="SAM" id="MobiDB-lite"/>
    </source>
</evidence>
<feature type="compositionally biased region" description="Low complexity" evidence="1">
    <location>
        <begin position="52"/>
        <end position="72"/>
    </location>
</feature>
<proteinExistence type="predicted"/>
<dbReference type="AlphaFoldDB" id="A0A455STJ0"/>
<evidence type="ECO:0000256" key="2">
    <source>
        <dbReference type="SAM" id="Phobius"/>
    </source>
</evidence>
<keyword evidence="2" id="KW-1133">Transmembrane helix</keyword>
<keyword evidence="2" id="KW-0812">Transmembrane</keyword>
<dbReference type="EMBL" id="AP019376">
    <property type="protein sequence ID" value="BBH90451.1"/>
    <property type="molecule type" value="Genomic_DNA"/>
</dbReference>
<organism evidence="3">
    <name type="scientific">Thermosporothrix sp. COM3</name>
    <dbReference type="NCBI Taxonomy" id="2490863"/>
    <lineage>
        <taxon>Bacteria</taxon>
        <taxon>Bacillati</taxon>
        <taxon>Chloroflexota</taxon>
        <taxon>Ktedonobacteria</taxon>
        <taxon>Ktedonobacterales</taxon>
        <taxon>Thermosporotrichaceae</taxon>
        <taxon>Thermosporothrix</taxon>
    </lineage>
</organism>
<accession>A0A455STJ0</accession>
<feature type="transmembrane region" description="Helical" evidence="2">
    <location>
        <begin position="311"/>
        <end position="336"/>
    </location>
</feature>
<feature type="compositionally biased region" description="Polar residues" evidence="1">
    <location>
        <begin position="73"/>
        <end position="87"/>
    </location>
</feature>
<gene>
    <name evidence="3" type="ORF">KTC_52020</name>
</gene>
<keyword evidence="2" id="KW-0472">Membrane</keyword>
<feature type="compositionally biased region" description="Basic and acidic residues" evidence="1">
    <location>
        <begin position="91"/>
        <end position="125"/>
    </location>
</feature>
<protein>
    <submittedName>
        <fullName evidence="3">Uncharacterized protein</fullName>
    </submittedName>
</protein>
<feature type="transmembrane region" description="Helical" evidence="2">
    <location>
        <begin position="282"/>
        <end position="305"/>
    </location>
</feature>
<evidence type="ECO:0000313" key="3">
    <source>
        <dbReference type="EMBL" id="BBH90451.1"/>
    </source>
</evidence>
<reference evidence="3" key="1">
    <citation type="submission" date="2018-12" db="EMBL/GenBank/DDBJ databases">
        <title>Novel natural products biosynthetic potential of the class Ktedonobacteria.</title>
        <authorList>
            <person name="Zheng Y."/>
            <person name="Saitou A."/>
            <person name="Wang C.M."/>
            <person name="Toyoda A."/>
            <person name="Minakuchi Y."/>
            <person name="Sekiguchi Y."/>
            <person name="Ueda K."/>
            <person name="Takano H."/>
            <person name="Sakai Y."/>
            <person name="Yokota A."/>
            <person name="Yabe S."/>
        </authorList>
    </citation>
    <scope>NUCLEOTIDE SEQUENCE</scope>
    <source>
        <strain evidence="3">COM3</strain>
    </source>
</reference>